<organism evidence="2 3">
    <name type="scientific">Habropoda laboriosa</name>
    <dbReference type="NCBI Taxonomy" id="597456"/>
    <lineage>
        <taxon>Eukaryota</taxon>
        <taxon>Metazoa</taxon>
        <taxon>Ecdysozoa</taxon>
        <taxon>Arthropoda</taxon>
        <taxon>Hexapoda</taxon>
        <taxon>Insecta</taxon>
        <taxon>Pterygota</taxon>
        <taxon>Neoptera</taxon>
        <taxon>Endopterygota</taxon>
        <taxon>Hymenoptera</taxon>
        <taxon>Apocrita</taxon>
        <taxon>Aculeata</taxon>
        <taxon>Apoidea</taxon>
        <taxon>Anthophila</taxon>
        <taxon>Apidae</taxon>
        <taxon>Habropoda</taxon>
    </lineage>
</organism>
<accession>A0A0L7QXX9</accession>
<feature type="transmembrane region" description="Helical" evidence="1">
    <location>
        <begin position="39"/>
        <end position="61"/>
    </location>
</feature>
<keyword evidence="3" id="KW-1185">Reference proteome</keyword>
<keyword evidence="1" id="KW-1133">Transmembrane helix</keyword>
<dbReference type="EMBL" id="KQ414699">
    <property type="protein sequence ID" value="KOC63473.1"/>
    <property type="molecule type" value="Genomic_DNA"/>
</dbReference>
<dbReference type="OrthoDB" id="6600151at2759"/>
<keyword evidence="1" id="KW-0812">Transmembrane</keyword>
<protein>
    <submittedName>
        <fullName evidence="2">Uncharacterized protein</fullName>
    </submittedName>
</protein>
<evidence type="ECO:0000256" key="1">
    <source>
        <dbReference type="SAM" id="Phobius"/>
    </source>
</evidence>
<evidence type="ECO:0000313" key="2">
    <source>
        <dbReference type="EMBL" id="KOC63473.1"/>
    </source>
</evidence>
<sequence>MVFIKRVAYSTDVIKQMYDASRWEKLKTMYRIYYETNPTFAVVVPIAVTMILSGYAFNLYIKKHRGEPKFHDYLCIYRPDDPRVKKIRTDDVLLVRRLPNWWERDMPM</sequence>
<keyword evidence="1" id="KW-0472">Membrane</keyword>
<name>A0A0L7QXX9_9HYME</name>
<reference evidence="2 3" key="1">
    <citation type="submission" date="2015-07" db="EMBL/GenBank/DDBJ databases">
        <title>The genome of Habropoda laboriosa.</title>
        <authorList>
            <person name="Pan H."/>
            <person name="Kapheim K."/>
        </authorList>
    </citation>
    <scope>NUCLEOTIDE SEQUENCE [LARGE SCALE GENOMIC DNA]</scope>
    <source>
        <strain evidence="2">0110345459</strain>
    </source>
</reference>
<evidence type="ECO:0000313" key="3">
    <source>
        <dbReference type="Proteomes" id="UP000053825"/>
    </source>
</evidence>
<proteinExistence type="predicted"/>
<gene>
    <name evidence="2" type="ORF">WH47_01963</name>
</gene>
<dbReference type="Proteomes" id="UP000053825">
    <property type="component" value="Unassembled WGS sequence"/>
</dbReference>
<dbReference type="AlphaFoldDB" id="A0A0L7QXX9"/>